<keyword evidence="3" id="KW-1185">Reference proteome</keyword>
<comment type="caution">
    <text evidence="2">The sequence shown here is derived from an EMBL/GenBank/DDBJ whole genome shotgun (WGS) entry which is preliminary data.</text>
</comment>
<dbReference type="GO" id="GO:0032259">
    <property type="term" value="P:methylation"/>
    <property type="evidence" value="ECO:0007669"/>
    <property type="project" value="UniProtKB-KW"/>
</dbReference>
<dbReference type="GO" id="GO:0008757">
    <property type="term" value="F:S-adenosylmethionine-dependent methyltransferase activity"/>
    <property type="evidence" value="ECO:0007669"/>
    <property type="project" value="InterPro"/>
</dbReference>
<dbReference type="Proteomes" id="UP000314011">
    <property type="component" value="Unassembled WGS sequence"/>
</dbReference>
<proteinExistence type="predicted"/>
<accession>A0A5C5G7B0</accession>
<dbReference type="InterPro" id="IPR029063">
    <property type="entry name" value="SAM-dependent_MTases_sf"/>
</dbReference>
<dbReference type="EMBL" id="VFFF01000005">
    <property type="protein sequence ID" value="TNY30556.1"/>
    <property type="molecule type" value="Genomic_DNA"/>
</dbReference>
<feature type="domain" description="Methyltransferase type 11" evidence="1">
    <location>
        <begin position="91"/>
        <end position="155"/>
    </location>
</feature>
<organism evidence="2 3">
    <name type="scientific">Pelagovum pacificum</name>
    <dbReference type="NCBI Taxonomy" id="2588711"/>
    <lineage>
        <taxon>Bacteria</taxon>
        <taxon>Pseudomonadati</taxon>
        <taxon>Pseudomonadota</taxon>
        <taxon>Alphaproteobacteria</taxon>
        <taxon>Rhodobacterales</taxon>
        <taxon>Paracoccaceae</taxon>
        <taxon>Pelagovum</taxon>
    </lineage>
</organism>
<keyword evidence="2" id="KW-0808">Transferase</keyword>
<sequence length="320" mass="35999">MTNNPYLFSPNRTARLRKVIKEVEGNDQSLNTAVTERAKTLIKSRLHKGTYELSTDASRPDGRLVCIGPGGAFHQAWTTVDKTYGDASWAAHRRGAEATNLPDIVWDAYDLDPIPLPRGETEAIVCQHVIEHLTEPATHHLLTEAHRLLQDGGVLRLSSPDANLFFDAYDREDWAFFWEHDIIYAETASPELFRQMEETDRREYAAYSMLSKMSLVTLDENPTTVSYGDCAAFVAEAGGAQAAVTKACAASDADLNRSLGRHITWWSVDRLREAMRRAGFTDIRRSAYLQSQSPLMRNAFFFDRTDPHQTVFVEACKPAE</sequence>
<gene>
    <name evidence="2" type="ORF">FHY64_19725</name>
</gene>
<name>A0A5C5G7B0_9RHOB</name>
<dbReference type="SUPFAM" id="SSF53335">
    <property type="entry name" value="S-adenosyl-L-methionine-dependent methyltransferases"/>
    <property type="match status" value="1"/>
</dbReference>
<dbReference type="InterPro" id="IPR013216">
    <property type="entry name" value="Methyltransf_11"/>
</dbReference>
<evidence type="ECO:0000313" key="2">
    <source>
        <dbReference type="EMBL" id="TNY30556.1"/>
    </source>
</evidence>
<protein>
    <submittedName>
        <fullName evidence="2">Methyltransferase domain-containing protein</fullName>
    </submittedName>
</protein>
<dbReference type="Gene3D" id="3.40.50.150">
    <property type="entry name" value="Vaccinia Virus protein VP39"/>
    <property type="match status" value="1"/>
</dbReference>
<dbReference type="Pfam" id="PF08241">
    <property type="entry name" value="Methyltransf_11"/>
    <property type="match status" value="1"/>
</dbReference>
<keyword evidence="2" id="KW-0489">Methyltransferase</keyword>
<evidence type="ECO:0000313" key="3">
    <source>
        <dbReference type="Proteomes" id="UP000314011"/>
    </source>
</evidence>
<reference evidence="2 3" key="1">
    <citation type="submission" date="2019-06" db="EMBL/GenBank/DDBJ databases">
        <title>Genome of new Rhodobacteraceae sp. SM1903.</title>
        <authorList>
            <person name="Ren X."/>
        </authorList>
    </citation>
    <scope>NUCLEOTIDE SEQUENCE [LARGE SCALE GENOMIC DNA]</scope>
    <source>
        <strain evidence="2 3">SM1903</strain>
    </source>
</reference>
<dbReference type="OrthoDB" id="9815644at2"/>
<evidence type="ECO:0000259" key="1">
    <source>
        <dbReference type="Pfam" id="PF08241"/>
    </source>
</evidence>
<dbReference type="AlphaFoldDB" id="A0A5C5G7B0"/>
<dbReference type="RefSeq" id="WP_140197609.1">
    <property type="nucleotide sequence ID" value="NZ_CP065916.1"/>
</dbReference>